<dbReference type="InterPro" id="IPR050796">
    <property type="entry name" value="SCF_F-box_component"/>
</dbReference>
<dbReference type="InterPro" id="IPR017451">
    <property type="entry name" value="F-box-assoc_interact_dom"/>
</dbReference>
<dbReference type="InterPro" id="IPR036047">
    <property type="entry name" value="F-box-like_dom_sf"/>
</dbReference>
<keyword evidence="3" id="KW-1185">Reference proteome</keyword>
<dbReference type="Pfam" id="PF07734">
    <property type="entry name" value="FBA_1"/>
    <property type="match status" value="1"/>
</dbReference>
<sequence>MSKLIKSTRVLPEDIVVDILVQLPIKSITRFKCVCKSWYNLIQSPNFISMHFNYTDNIVLIKHAHVVNSNGHIPKYLSVFSFHSNDKSLTTLAPILEIPHFDAHLSEVLGPCNGIICITDYSRIVLCNPATREFKLLPPSSYRSSDQILCCNKGTGFGVDSDSVDCDFKVVRILRILDKNDISRYPGYRAELYSLRANSWRQLDYVLPYIEYCRSFEIFFNGACHWYACNHKYIILSFNVHSELFEEIDIPSNYLPMTGQSECLQILNGSLAFVAYTSDVILSNQNYIDIWAMKEYGVAESWLKMFHVKLFDIRYPLSIWMDNFLFLENHLGQLELCELDSPYREKFQISGVHGSMRVLVYEKTLISINK</sequence>
<dbReference type="Gene3D" id="1.20.1280.50">
    <property type="match status" value="1"/>
</dbReference>
<dbReference type="CDD" id="cd22157">
    <property type="entry name" value="F-box_AtFBW1-like"/>
    <property type="match status" value="1"/>
</dbReference>
<name>A0AAV3QTN0_LITER</name>
<organism evidence="2 3">
    <name type="scientific">Lithospermum erythrorhizon</name>
    <name type="common">Purple gromwell</name>
    <name type="synonym">Lithospermum officinale var. erythrorhizon</name>
    <dbReference type="NCBI Taxonomy" id="34254"/>
    <lineage>
        <taxon>Eukaryota</taxon>
        <taxon>Viridiplantae</taxon>
        <taxon>Streptophyta</taxon>
        <taxon>Embryophyta</taxon>
        <taxon>Tracheophyta</taxon>
        <taxon>Spermatophyta</taxon>
        <taxon>Magnoliopsida</taxon>
        <taxon>eudicotyledons</taxon>
        <taxon>Gunneridae</taxon>
        <taxon>Pentapetalae</taxon>
        <taxon>asterids</taxon>
        <taxon>lamiids</taxon>
        <taxon>Boraginales</taxon>
        <taxon>Boraginaceae</taxon>
        <taxon>Boraginoideae</taxon>
        <taxon>Lithospermeae</taxon>
        <taxon>Lithospermum</taxon>
    </lineage>
</organism>
<dbReference type="SUPFAM" id="SSF81383">
    <property type="entry name" value="F-box domain"/>
    <property type="match status" value="1"/>
</dbReference>
<dbReference type="NCBIfam" id="TIGR01640">
    <property type="entry name" value="F_box_assoc_1"/>
    <property type="match status" value="1"/>
</dbReference>
<evidence type="ECO:0000313" key="2">
    <source>
        <dbReference type="EMBL" id="GAA0166616.1"/>
    </source>
</evidence>
<reference evidence="2 3" key="1">
    <citation type="submission" date="2024-01" db="EMBL/GenBank/DDBJ databases">
        <title>The complete chloroplast genome sequence of Lithospermum erythrorhizon: insights into the phylogenetic relationship among Boraginaceae species and the maternal lineages of purple gromwells.</title>
        <authorList>
            <person name="Okada T."/>
            <person name="Watanabe K."/>
        </authorList>
    </citation>
    <scope>NUCLEOTIDE SEQUENCE [LARGE SCALE GENOMIC DNA]</scope>
</reference>
<proteinExistence type="predicted"/>
<dbReference type="PANTHER" id="PTHR31672:SF13">
    <property type="entry name" value="F-BOX PROTEIN CPR30-LIKE"/>
    <property type="match status" value="1"/>
</dbReference>
<gene>
    <name evidence="2" type="ORF">LIER_21735</name>
</gene>
<protein>
    <recommendedName>
        <fullName evidence="1">F-box domain-containing protein</fullName>
    </recommendedName>
</protein>
<dbReference type="PROSITE" id="PS50181">
    <property type="entry name" value="FBOX"/>
    <property type="match status" value="1"/>
</dbReference>
<dbReference type="InterPro" id="IPR006527">
    <property type="entry name" value="F-box-assoc_dom_typ1"/>
</dbReference>
<feature type="domain" description="F-box" evidence="1">
    <location>
        <begin position="5"/>
        <end position="55"/>
    </location>
</feature>
<dbReference type="InterPro" id="IPR001810">
    <property type="entry name" value="F-box_dom"/>
</dbReference>
<dbReference type="AlphaFoldDB" id="A0AAV3QTN0"/>
<dbReference type="SMART" id="SM00256">
    <property type="entry name" value="FBOX"/>
    <property type="match status" value="1"/>
</dbReference>
<dbReference type="EMBL" id="BAABME010005792">
    <property type="protein sequence ID" value="GAA0166616.1"/>
    <property type="molecule type" value="Genomic_DNA"/>
</dbReference>
<accession>A0AAV3QTN0</accession>
<evidence type="ECO:0000313" key="3">
    <source>
        <dbReference type="Proteomes" id="UP001454036"/>
    </source>
</evidence>
<dbReference type="Pfam" id="PF00646">
    <property type="entry name" value="F-box"/>
    <property type="match status" value="1"/>
</dbReference>
<evidence type="ECO:0000259" key="1">
    <source>
        <dbReference type="PROSITE" id="PS50181"/>
    </source>
</evidence>
<dbReference type="Proteomes" id="UP001454036">
    <property type="component" value="Unassembled WGS sequence"/>
</dbReference>
<dbReference type="PANTHER" id="PTHR31672">
    <property type="entry name" value="BNACNNG10540D PROTEIN"/>
    <property type="match status" value="1"/>
</dbReference>
<comment type="caution">
    <text evidence="2">The sequence shown here is derived from an EMBL/GenBank/DDBJ whole genome shotgun (WGS) entry which is preliminary data.</text>
</comment>